<gene>
    <name evidence="2" type="ORF">CROQUDRAFT_87567</name>
</gene>
<dbReference type="Proteomes" id="UP000886653">
    <property type="component" value="Unassembled WGS sequence"/>
</dbReference>
<keyword evidence="3" id="KW-1185">Reference proteome</keyword>
<reference evidence="2" key="1">
    <citation type="submission" date="2013-11" db="EMBL/GenBank/DDBJ databases">
        <title>Genome sequence of the fusiform rust pathogen reveals effectors for host alternation and coevolution with pine.</title>
        <authorList>
            <consortium name="DOE Joint Genome Institute"/>
            <person name="Smith K."/>
            <person name="Pendleton A."/>
            <person name="Kubisiak T."/>
            <person name="Anderson C."/>
            <person name="Salamov A."/>
            <person name="Aerts A."/>
            <person name="Riley R."/>
            <person name="Clum A."/>
            <person name="Lindquist E."/>
            <person name="Ence D."/>
            <person name="Campbell M."/>
            <person name="Kronenberg Z."/>
            <person name="Feau N."/>
            <person name="Dhillon B."/>
            <person name="Hamelin R."/>
            <person name="Burleigh J."/>
            <person name="Smith J."/>
            <person name="Yandell M."/>
            <person name="Nelson C."/>
            <person name="Grigoriev I."/>
            <person name="Davis J."/>
        </authorList>
    </citation>
    <scope>NUCLEOTIDE SEQUENCE</scope>
    <source>
        <strain evidence="2">G11</strain>
    </source>
</reference>
<comment type="caution">
    <text evidence="2">The sequence shown here is derived from an EMBL/GenBank/DDBJ whole genome shotgun (WGS) entry which is preliminary data.</text>
</comment>
<keyword evidence="1" id="KW-0732">Signal</keyword>
<evidence type="ECO:0000313" key="2">
    <source>
        <dbReference type="EMBL" id="KAG0150734.1"/>
    </source>
</evidence>
<dbReference type="EMBL" id="MU167217">
    <property type="protein sequence ID" value="KAG0150734.1"/>
    <property type="molecule type" value="Genomic_DNA"/>
</dbReference>
<feature type="signal peptide" evidence="1">
    <location>
        <begin position="1"/>
        <end position="24"/>
    </location>
</feature>
<dbReference type="AlphaFoldDB" id="A0A9P6NRM8"/>
<name>A0A9P6NRM8_9BASI</name>
<proteinExistence type="predicted"/>
<organism evidence="2 3">
    <name type="scientific">Cronartium quercuum f. sp. fusiforme G11</name>
    <dbReference type="NCBI Taxonomy" id="708437"/>
    <lineage>
        <taxon>Eukaryota</taxon>
        <taxon>Fungi</taxon>
        <taxon>Dikarya</taxon>
        <taxon>Basidiomycota</taxon>
        <taxon>Pucciniomycotina</taxon>
        <taxon>Pucciniomycetes</taxon>
        <taxon>Pucciniales</taxon>
        <taxon>Coleosporiaceae</taxon>
        <taxon>Cronartium</taxon>
    </lineage>
</organism>
<evidence type="ECO:0000313" key="3">
    <source>
        <dbReference type="Proteomes" id="UP000886653"/>
    </source>
</evidence>
<accession>A0A9P6NRM8</accession>
<feature type="chain" id="PRO_5040139142" evidence="1">
    <location>
        <begin position="25"/>
        <end position="127"/>
    </location>
</feature>
<sequence>MTAAVHVQLFKAIILQSFFSAILTAKTPLSPSTCAVSCLNPSEMMKDVPLDIPPGTLQAEGIRMEDYNVRRSNPRLAIPTLISATARARTESQSRAWPTLRKSTLKENKDALESTVYWKKTSSLPGA</sequence>
<protein>
    <submittedName>
        <fullName evidence="2">Uncharacterized protein</fullName>
    </submittedName>
</protein>
<evidence type="ECO:0000256" key="1">
    <source>
        <dbReference type="SAM" id="SignalP"/>
    </source>
</evidence>